<dbReference type="GO" id="GO:0001510">
    <property type="term" value="P:RNA methylation"/>
    <property type="evidence" value="ECO:0007669"/>
    <property type="project" value="InterPro"/>
</dbReference>
<protein>
    <submittedName>
        <fullName evidence="8">23S rRNA m(5)C methyltransferase</fullName>
    </submittedName>
</protein>
<dbReference type="PRINTS" id="PR02008">
    <property type="entry name" value="RCMTFAMILY"/>
</dbReference>
<dbReference type="Pfam" id="PF17126">
    <property type="entry name" value="RsmF_methylt_CI"/>
    <property type="match status" value="1"/>
</dbReference>
<dbReference type="GO" id="GO:0008173">
    <property type="term" value="F:RNA methyltransferase activity"/>
    <property type="evidence" value="ECO:0007669"/>
    <property type="project" value="InterPro"/>
</dbReference>
<dbReference type="GO" id="GO:0008757">
    <property type="term" value="F:S-adenosylmethionine-dependent methyltransferase activity"/>
    <property type="evidence" value="ECO:0007669"/>
    <property type="project" value="InterPro"/>
</dbReference>
<dbReference type="GO" id="GO:0003723">
    <property type="term" value="F:RNA binding"/>
    <property type="evidence" value="ECO:0007669"/>
    <property type="project" value="UniProtKB-UniRule"/>
</dbReference>
<proteinExistence type="inferred from homology"/>
<feature type="domain" description="SAM-dependent MTase RsmB/NOP-type" evidence="7">
    <location>
        <begin position="1"/>
        <end position="294"/>
    </location>
</feature>
<dbReference type="PANTHER" id="PTHR22807:SF30">
    <property type="entry name" value="28S RRNA (CYTOSINE(4447)-C(5))-METHYLTRANSFERASE-RELATED"/>
    <property type="match status" value="1"/>
</dbReference>
<feature type="binding site" evidence="6">
    <location>
        <position position="172"/>
    </location>
    <ligand>
        <name>S-adenosyl-L-methionine</name>
        <dbReference type="ChEBI" id="CHEBI:59789"/>
    </ligand>
</feature>
<evidence type="ECO:0000259" key="7">
    <source>
        <dbReference type="PROSITE" id="PS51686"/>
    </source>
</evidence>
<dbReference type="OrthoDB" id="9810297at2"/>
<dbReference type="InterPro" id="IPR031341">
    <property type="entry name" value="Methyltr_RsmF_N"/>
</dbReference>
<dbReference type="InterPro" id="IPR027391">
    <property type="entry name" value="Nol1_Nop2_Fmu_2"/>
</dbReference>
<gene>
    <name evidence="8" type="ORF">FC92_GL000425</name>
</gene>
<dbReference type="STRING" id="1423759.FC92_GL000425"/>
<keyword evidence="4 6" id="KW-0949">S-adenosyl-L-methionine</keyword>
<dbReference type="PATRIC" id="fig|1423759.3.peg.460"/>
<dbReference type="GeneID" id="98310907"/>
<dbReference type="Gene3D" id="3.30.70.1170">
    <property type="entry name" value="Sun protein, domain 3"/>
    <property type="match status" value="1"/>
</dbReference>
<dbReference type="AlphaFoldDB" id="A0A0R1MMT6"/>
<dbReference type="InterPro" id="IPR031340">
    <property type="entry name" value="RsmF_methylt_CI"/>
</dbReference>
<dbReference type="GO" id="GO:0006396">
    <property type="term" value="P:RNA processing"/>
    <property type="evidence" value="ECO:0007669"/>
    <property type="project" value="InterPro"/>
</dbReference>
<accession>A0A0R1MMT6</accession>
<organism evidence="8 9">
    <name type="scientific">Liquorilactobacillus hordei DSM 19519</name>
    <dbReference type="NCBI Taxonomy" id="1423759"/>
    <lineage>
        <taxon>Bacteria</taxon>
        <taxon>Bacillati</taxon>
        <taxon>Bacillota</taxon>
        <taxon>Bacilli</taxon>
        <taxon>Lactobacillales</taxon>
        <taxon>Lactobacillaceae</taxon>
        <taxon>Liquorilactobacillus</taxon>
    </lineage>
</organism>
<feature type="binding site" evidence="6">
    <location>
        <position position="127"/>
    </location>
    <ligand>
        <name>S-adenosyl-L-methionine</name>
        <dbReference type="ChEBI" id="CHEBI:59789"/>
    </ligand>
</feature>
<comment type="caution">
    <text evidence="6">Lacks conserved residue(s) required for the propagation of feature annotation.</text>
</comment>
<feature type="binding site" evidence="6">
    <location>
        <begin position="103"/>
        <end position="109"/>
    </location>
    <ligand>
        <name>S-adenosyl-L-methionine</name>
        <dbReference type="ChEBI" id="CHEBI:59789"/>
    </ligand>
</feature>
<keyword evidence="5 6" id="KW-0694">RNA-binding</keyword>
<dbReference type="PROSITE" id="PS51686">
    <property type="entry name" value="SAM_MT_RSMB_NOP"/>
    <property type="match status" value="1"/>
</dbReference>
<comment type="similarity">
    <text evidence="6">Belongs to the class I-like SAM-binding methyltransferase superfamily. RsmB/NOP family.</text>
</comment>
<dbReference type="InterPro" id="IPR049560">
    <property type="entry name" value="MeTrfase_RsmB-F_NOP2_cat"/>
</dbReference>
<dbReference type="InterPro" id="IPR001678">
    <property type="entry name" value="MeTrfase_RsmB-F_NOP2_dom"/>
</dbReference>
<dbReference type="InterPro" id="IPR023267">
    <property type="entry name" value="RCMT"/>
</dbReference>
<dbReference type="Pfam" id="PF17125">
    <property type="entry name" value="Methyltr_RsmF_N"/>
    <property type="match status" value="1"/>
</dbReference>
<evidence type="ECO:0000313" key="9">
    <source>
        <dbReference type="Proteomes" id="UP000051448"/>
    </source>
</evidence>
<dbReference type="CDD" id="cd02440">
    <property type="entry name" value="AdoMet_MTases"/>
    <property type="match status" value="1"/>
</dbReference>
<comment type="caution">
    <text evidence="8">The sequence shown here is derived from an EMBL/GenBank/DDBJ whole genome shotgun (WGS) entry which is preliminary data.</text>
</comment>
<dbReference type="SUPFAM" id="SSF53335">
    <property type="entry name" value="S-adenosyl-L-methionine-dependent methyltransferases"/>
    <property type="match status" value="1"/>
</dbReference>
<dbReference type="Gene3D" id="3.40.50.150">
    <property type="entry name" value="Vaccinia Virus protein VP39"/>
    <property type="match status" value="1"/>
</dbReference>
<dbReference type="InterPro" id="IPR011023">
    <property type="entry name" value="Nop2p"/>
</dbReference>
<dbReference type="RefSeq" id="WP_057869551.1">
    <property type="nucleotide sequence ID" value="NZ_AZDX01000015.1"/>
</dbReference>
<dbReference type="Proteomes" id="UP000051448">
    <property type="component" value="Unassembled WGS sequence"/>
</dbReference>
<evidence type="ECO:0000256" key="4">
    <source>
        <dbReference type="ARBA" id="ARBA00022691"/>
    </source>
</evidence>
<evidence type="ECO:0000256" key="5">
    <source>
        <dbReference type="ARBA" id="ARBA00022884"/>
    </source>
</evidence>
<keyword evidence="1" id="KW-0963">Cytoplasm</keyword>
<dbReference type="NCBIfam" id="TIGR00446">
    <property type="entry name" value="nop2p"/>
    <property type="match status" value="1"/>
</dbReference>
<evidence type="ECO:0000313" key="8">
    <source>
        <dbReference type="EMBL" id="KRL06725.1"/>
    </source>
</evidence>
<keyword evidence="3 6" id="KW-0808">Transferase</keyword>
<dbReference type="Pfam" id="PF01189">
    <property type="entry name" value="Methyltr_RsmB-F"/>
    <property type="match status" value="1"/>
</dbReference>
<keyword evidence="2 6" id="KW-0489">Methyltransferase</keyword>
<dbReference type="CDD" id="cd21147">
    <property type="entry name" value="RsmF_methylt_CTD1"/>
    <property type="match status" value="1"/>
</dbReference>
<sequence length="461" mass="52801">MKFPVDFKEKYINLLGDDAPAFFEGLQTEAIKAFRVNPLKENYKNIEYPLDSPVPYVSTGYYGSVSGKSLEHQTGYVYSQEPSAMYVAEVGDIQPNEVILDLCAAPGGKSTQIATKLDNKGLLVTNEINRKRAGILAENIERIGAKNVVILNESPQKIAQKITNYFDKIFVDAPCSGEGMFRKDPDAMKYWHKDYPAECATRQREILTEAMKMLKPGGELIYSTCTFAPEEDEQIIEWLLKNYELELVPIKKYDGMDSGFPAFADNNPEMEKTVRLFPHHFKGEGHFIARLKDKRESVNSGVKIEKRNKKKKEKLVFRNLNKEETKLWIDFENATFSHQLFDIGDLSCWGDKLFYYPSSWPNIQNLKFIKPGFQVGVFKKRRFEPAYGLALAIKSTDTQKIIDVTQDEWENYVSGNIISLTERKSKNGWYALRCNGHIFGFSKLVNGTLKNFFPKGLRFNR</sequence>
<dbReference type="Pfam" id="PF13636">
    <property type="entry name" value="Methyltranf_PUA"/>
    <property type="match status" value="1"/>
</dbReference>
<evidence type="ECO:0000256" key="3">
    <source>
        <dbReference type="ARBA" id="ARBA00022679"/>
    </source>
</evidence>
<dbReference type="EMBL" id="AZDX01000015">
    <property type="protein sequence ID" value="KRL06725.1"/>
    <property type="molecule type" value="Genomic_DNA"/>
</dbReference>
<evidence type="ECO:0000256" key="1">
    <source>
        <dbReference type="ARBA" id="ARBA00022490"/>
    </source>
</evidence>
<dbReference type="InterPro" id="IPR029063">
    <property type="entry name" value="SAM-dependent_MTases_sf"/>
</dbReference>
<name>A0A0R1MMT6_9LACO</name>
<evidence type="ECO:0000256" key="6">
    <source>
        <dbReference type="PROSITE-ProRule" id="PRU01023"/>
    </source>
</evidence>
<dbReference type="PANTHER" id="PTHR22807">
    <property type="entry name" value="NOP2 YEAST -RELATED NOL1/NOP2/FMU SUN DOMAIN-CONTAINING"/>
    <property type="match status" value="1"/>
</dbReference>
<reference evidence="8 9" key="1">
    <citation type="journal article" date="2015" name="Genome Announc.">
        <title>Expanding the biotechnology potential of lactobacilli through comparative genomics of 213 strains and associated genera.</title>
        <authorList>
            <person name="Sun Z."/>
            <person name="Harris H.M."/>
            <person name="McCann A."/>
            <person name="Guo C."/>
            <person name="Argimon S."/>
            <person name="Zhang W."/>
            <person name="Yang X."/>
            <person name="Jeffery I.B."/>
            <person name="Cooney J.C."/>
            <person name="Kagawa T.F."/>
            <person name="Liu W."/>
            <person name="Song Y."/>
            <person name="Salvetti E."/>
            <person name="Wrobel A."/>
            <person name="Rasinkangas P."/>
            <person name="Parkhill J."/>
            <person name="Rea M.C."/>
            <person name="O'Sullivan O."/>
            <person name="Ritari J."/>
            <person name="Douillard F.P."/>
            <person name="Paul Ross R."/>
            <person name="Yang R."/>
            <person name="Briner A.E."/>
            <person name="Felis G.E."/>
            <person name="de Vos W.M."/>
            <person name="Barrangou R."/>
            <person name="Klaenhammer T.R."/>
            <person name="Caufield P.W."/>
            <person name="Cui Y."/>
            <person name="Zhang H."/>
            <person name="O'Toole P.W."/>
        </authorList>
    </citation>
    <scope>NUCLEOTIDE SEQUENCE [LARGE SCALE GENOMIC DNA]</scope>
    <source>
        <strain evidence="8 9">DSM 19519</strain>
    </source>
</reference>
<keyword evidence="9" id="KW-1185">Reference proteome</keyword>
<evidence type="ECO:0000256" key="2">
    <source>
        <dbReference type="ARBA" id="ARBA00022603"/>
    </source>
</evidence>
<feature type="active site" description="Nucleophile" evidence="6">
    <location>
        <position position="225"/>
    </location>
</feature>
<dbReference type="Gene3D" id="2.30.130.60">
    <property type="match status" value="1"/>
</dbReference>